<reference evidence="1" key="1">
    <citation type="submission" date="2019-11" db="EMBL/GenBank/DDBJ databases">
        <title>Genomic insights into an expanded diversity of filamentous marine cyanobacteria reveals the extraordinary biosynthetic potential of Moorea and Okeania.</title>
        <authorList>
            <person name="Ferreira Leao T."/>
            <person name="Wang M."/>
            <person name="Moss N."/>
            <person name="Da Silva R."/>
            <person name="Sanders J."/>
            <person name="Nurk S."/>
            <person name="Gurevich A."/>
            <person name="Humphrey G."/>
            <person name="Reher R."/>
            <person name="Zhu Q."/>
            <person name="Belda-Ferre P."/>
            <person name="Glukhov E."/>
            <person name="Rex R."/>
            <person name="Dorrestein P.C."/>
            <person name="Knight R."/>
            <person name="Pevzner P."/>
            <person name="Gerwick W.H."/>
            <person name="Gerwick L."/>
        </authorList>
    </citation>
    <scope>NUCLEOTIDE SEQUENCE</scope>
    <source>
        <strain evidence="1">SIO1C4</strain>
    </source>
</reference>
<protein>
    <submittedName>
        <fullName evidence="1">Uncharacterized protein</fullName>
    </submittedName>
</protein>
<evidence type="ECO:0000313" key="1">
    <source>
        <dbReference type="EMBL" id="NER26206.1"/>
    </source>
</evidence>
<dbReference type="EMBL" id="JAAHFQ010000007">
    <property type="protein sequence ID" value="NER26206.1"/>
    <property type="molecule type" value="Genomic_DNA"/>
</dbReference>
<sequence>MGQIRVNLQDKSSDQTEAILGDACAELVTLADTFECPICMVANSESEVNLLGEEVVSTTRLSGKSPGTSDGRQNS</sequence>
<gene>
    <name evidence="1" type="ORF">F6J89_00670</name>
</gene>
<proteinExistence type="predicted"/>
<name>A0A6B3MXQ4_9CYAN</name>
<dbReference type="AlphaFoldDB" id="A0A6B3MXQ4"/>
<comment type="caution">
    <text evidence="1">The sequence shown here is derived from an EMBL/GenBank/DDBJ whole genome shotgun (WGS) entry which is preliminary data.</text>
</comment>
<accession>A0A6B3MXQ4</accession>
<organism evidence="1">
    <name type="scientific">Symploca sp. SIO1C4</name>
    <dbReference type="NCBI Taxonomy" id="2607765"/>
    <lineage>
        <taxon>Bacteria</taxon>
        <taxon>Bacillati</taxon>
        <taxon>Cyanobacteriota</taxon>
        <taxon>Cyanophyceae</taxon>
        <taxon>Coleofasciculales</taxon>
        <taxon>Coleofasciculaceae</taxon>
        <taxon>Symploca</taxon>
    </lineage>
</organism>